<dbReference type="RefSeq" id="WP_037445006.1">
    <property type="nucleotide sequence ID" value="NZ_JPEO01000018.1"/>
</dbReference>
<dbReference type="AlphaFoldDB" id="A0A094LMS4"/>
<dbReference type="OrthoDB" id="8910754at2"/>
<protein>
    <submittedName>
        <fullName evidence="1">Uncharacterized protein</fullName>
    </submittedName>
</protein>
<comment type="caution">
    <text evidence="1">The sequence shown here is derived from an EMBL/GenBank/DDBJ whole genome shotgun (WGS) entry which is preliminary data.</text>
</comment>
<name>A0A094LMS4_9GAMM</name>
<gene>
    <name evidence="1" type="ORF">HR45_16455</name>
</gene>
<organism evidence="1 2">
    <name type="scientific">Shewanella mangrovi</name>
    <dbReference type="NCBI Taxonomy" id="1515746"/>
    <lineage>
        <taxon>Bacteria</taxon>
        <taxon>Pseudomonadati</taxon>
        <taxon>Pseudomonadota</taxon>
        <taxon>Gammaproteobacteria</taxon>
        <taxon>Alteromonadales</taxon>
        <taxon>Shewanellaceae</taxon>
        <taxon>Shewanella</taxon>
    </lineage>
</organism>
<accession>A0A094LMS4</accession>
<evidence type="ECO:0000313" key="2">
    <source>
        <dbReference type="Proteomes" id="UP000029264"/>
    </source>
</evidence>
<dbReference type="EMBL" id="JPEO01000018">
    <property type="protein sequence ID" value="KFZ36413.1"/>
    <property type="molecule type" value="Genomic_DNA"/>
</dbReference>
<reference evidence="1 2" key="1">
    <citation type="submission" date="2014-06" db="EMBL/GenBank/DDBJ databases">
        <title>Shewanella sp. YQH10.</title>
        <authorList>
            <person name="Liu Y."/>
            <person name="Zeng R."/>
        </authorList>
    </citation>
    <scope>NUCLEOTIDE SEQUENCE [LARGE SCALE GENOMIC DNA]</scope>
    <source>
        <strain evidence="1 2">YQH10</strain>
    </source>
</reference>
<dbReference type="Proteomes" id="UP000029264">
    <property type="component" value="Unassembled WGS sequence"/>
</dbReference>
<keyword evidence="2" id="KW-1185">Reference proteome</keyword>
<evidence type="ECO:0000313" key="1">
    <source>
        <dbReference type="EMBL" id="KFZ36413.1"/>
    </source>
</evidence>
<sequence length="265" mass="30199">MSVFNIYNKEEHLRRALDLLSSSNKSEHVYACLELRFCIEAIVYQKLLHGIDELPNTIVETWQPNKALKMLVEFDRLTATDCSIEVNLSNSIEPPKDGWLLLGQQKLPPVRWLNKSYNKLGNFLHLVEPKKVGSSNSKSIKESVLEIAEQLEEYVKGNIVINFRGLSLSRCPLCEQDIAFSLQNLRNGDICKCSNYNCGALLKVTVNEQSQEINLSCDIFDIECQRCHSEIAIHESTIRKLETFKCSSCCAEYIPKGTYEFALIE</sequence>
<dbReference type="eggNOG" id="ENOG50335AG">
    <property type="taxonomic scope" value="Bacteria"/>
</dbReference>
<proteinExistence type="predicted"/>